<evidence type="ECO:0000259" key="1">
    <source>
        <dbReference type="Pfam" id="PF07727"/>
    </source>
</evidence>
<dbReference type="InterPro" id="IPR029472">
    <property type="entry name" value="Copia-like_N"/>
</dbReference>
<feature type="domain" description="Reverse transcriptase Ty1/copia-type" evidence="1">
    <location>
        <begin position="426"/>
        <end position="528"/>
    </location>
</feature>
<feature type="domain" description="Reverse transcriptase Ty1/copia-type" evidence="1">
    <location>
        <begin position="540"/>
        <end position="615"/>
    </location>
</feature>
<gene>
    <name evidence="3" type="ORF">VITISV_000590</name>
</gene>
<dbReference type="InterPro" id="IPR013103">
    <property type="entry name" value="RVT_2"/>
</dbReference>
<dbReference type="SUPFAM" id="SSF56672">
    <property type="entry name" value="DNA/RNA polymerases"/>
    <property type="match status" value="1"/>
</dbReference>
<name>A5C0B3_VITVI</name>
<proteinExistence type="predicted"/>
<evidence type="ECO:0000259" key="2">
    <source>
        <dbReference type="Pfam" id="PF14244"/>
    </source>
</evidence>
<dbReference type="PANTHER" id="PTHR37610:SF97">
    <property type="entry name" value="RETROTRANSPOSON GAG DOMAIN-CONTAINING PROTEIN"/>
    <property type="match status" value="1"/>
</dbReference>
<protein>
    <recommendedName>
        <fullName evidence="4">Retrovirus-related Pol polyprotein from transposon RE1</fullName>
    </recommendedName>
</protein>
<reference evidence="3" key="1">
    <citation type="journal article" date="2007" name="PLoS ONE">
        <title>The first genome sequence of an elite grapevine cultivar (Pinot noir Vitis vinifera L.): coping with a highly heterozygous genome.</title>
        <authorList>
            <person name="Velasco R."/>
            <person name="Zharkikh A."/>
            <person name="Troggio M."/>
            <person name="Cartwright D.A."/>
            <person name="Cestaro A."/>
            <person name="Pruss D."/>
            <person name="Pindo M."/>
            <person name="FitzGerald L.M."/>
            <person name="Vezzulli S."/>
            <person name="Reid J."/>
            <person name="Malacarne G."/>
            <person name="Iliev D."/>
            <person name="Coppola G."/>
            <person name="Wardell B."/>
            <person name="Micheletti D."/>
            <person name="Macalma T."/>
            <person name="Facci M."/>
            <person name="Mitchell J.T."/>
            <person name="Perazzolli M."/>
            <person name="Eldredge G."/>
            <person name="Gatto P."/>
            <person name="Oyzerski R."/>
            <person name="Moretto M."/>
            <person name="Gutin N."/>
            <person name="Stefanini M."/>
            <person name="Chen Y."/>
            <person name="Segala C."/>
            <person name="Davenport C."/>
            <person name="Dematte L."/>
            <person name="Mraz A."/>
            <person name="Battilana J."/>
            <person name="Stormo K."/>
            <person name="Costa F."/>
            <person name="Tao Q."/>
            <person name="Si-Ammour A."/>
            <person name="Harkins T."/>
            <person name="Lackey A."/>
            <person name="Perbost C."/>
            <person name="Taillon B."/>
            <person name="Stella A."/>
            <person name="Solovyev V."/>
            <person name="Fawcett J.A."/>
            <person name="Sterck L."/>
            <person name="Vandepoele K."/>
            <person name="Grando S.M."/>
            <person name="Toppo S."/>
            <person name="Moser C."/>
            <person name="Lanchbury J."/>
            <person name="Bogden R."/>
            <person name="Skolnick M."/>
            <person name="Sgaramella V."/>
            <person name="Bhatnagar S.K."/>
            <person name="Fontana P."/>
            <person name="Gutin A."/>
            <person name="Van de Peer Y."/>
            <person name="Salamini F."/>
            <person name="Viola R."/>
        </authorList>
    </citation>
    <scope>NUCLEOTIDE SEQUENCE</scope>
</reference>
<evidence type="ECO:0008006" key="4">
    <source>
        <dbReference type="Google" id="ProtNLM"/>
    </source>
</evidence>
<dbReference type="AlphaFoldDB" id="A5C0B3"/>
<sequence length="721" mass="81658">MANEQHLDGGKLDAINPYFLHHSDYPGVMLVSKPLNGDNYSTWCRAMMISLNAKSKLGFIDGTTTMPSATTKLDNYALWKKCNDMTRLKNLWDELGSYDDTICFCGVDHKRCKLMQFLMGLNESYSAIRGQILLMNPLPDVAKAYSSIVQEEKQRSLGAAREMMENSSMVVQRTELGKGITQSANSKVDVVGTSSGLLQTLLRLHQLIIDNGAIYHITSYPTLLINSSKNTCLPPVAMLSGEQAPITSIGNLPLNSNITLKNVLGVPFFKDLMMRTMISLGEQRDKLYYLVALALEKQKPQTLSIVVTSCRSLSPQALWFLFLYPIPHHQNQFLLSNNPHHRIQFRLRHHLLVLLSNPFYVVFNDLITPSTTLRDYVYNQVMSPNHFSSLSSSPQKDIEPTSYTEATSHSYWQEAMQFELATLDANHTWSLTSLPLGKKPIGCHWVYKIKRHSDGTIEHFKARLVAKGYTQLKGLDYHDTFSSTSTTINICCLLALAVAQNWSLHQLDVNNAFLHGDLYEEIYMTPLPERQIFYSFVNIVDDILITGNNVNAILALKQFLHSHFQIKDLGDLKYFLGIEVSRSKKGISISQRKYALENLKDGGFFGAKPMSFPMEQNIKLSYSGELLKDPSQYRQLVGCLIYLTITRPDIAYLVHMFNRLMHAPRKPHVEVALHVLRYLKSSLGQGLFFPSHNDLSCELFLIQIGLVVQYLIDPLQVIVLF</sequence>
<dbReference type="Pfam" id="PF14244">
    <property type="entry name" value="Retrotran_gag_3"/>
    <property type="match status" value="1"/>
</dbReference>
<dbReference type="PANTHER" id="PTHR37610">
    <property type="entry name" value="CCHC-TYPE DOMAIN-CONTAINING PROTEIN"/>
    <property type="match status" value="1"/>
</dbReference>
<organism evidence="3">
    <name type="scientific">Vitis vinifera</name>
    <name type="common">Grape</name>
    <dbReference type="NCBI Taxonomy" id="29760"/>
    <lineage>
        <taxon>Eukaryota</taxon>
        <taxon>Viridiplantae</taxon>
        <taxon>Streptophyta</taxon>
        <taxon>Embryophyta</taxon>
        <taxon>Tracheophyta</taxon>
        <taxon>Spermatophyta</taxon>
        <taxon>Magnoliopsida</taxon>
        <taxon>eudicotyledons</taxon>
        <taxon>Gunneridae</taxon>
        <taxon>Pentapetalae</taxon>
        <taxon>rosids</taxon>
        <taxon>Vitales</taxon>
        <taxon>Vitaceae</taxon>
        <taxon>Viteae</taxon>
        <taxon>Vitis</taxon>
    </lineage>
</organism>
<dbReference type="EMBL" id="AM477557">
    <property type="protein sequence ID" value="CAN81674.1"/>
    <property type="molecule type" value="Genomic_DNA"/>
</dbReference>
<dbReference type="InterPro" id="IPR043502">
    <property type="entry name" value="DNA/RNA_pol_sf"/>
</dbReference>
<feature type="domain" description="Retrotransposon Copia-like N-terminal" evidence="2">
    <location>
        <begin position="21"/>
        <end position="67"/>
    </location>
</feature>
<accession>A5C0B3</accession>
<dbReference type="Pfam" id="PF07727">
    <property type="entry name" value="RVT_2"/>
    <property type="match status" value="2"/>
</dbReference>
<evidence type="ECO:0000313" key="3">
    <source>
        <dbReference type="EMBL" id="CAN81674.1"/>
    </source>
</evidence>